<dbReference type="SMART" id="SM00364">
    <property type="entry name" value="LRR_BAC"/>
    <property type="match status" value="11"/>
</dbReference>
<dbReference type="InterPro" id="IPR032675">
    <property type="entry name" value="LRR_dom_sf"/>
</dbReference>
<dbReference type="PANTHER" id="PTHR24373:SF370">
    <property type="entry name" value="FISH-LIPS, ISOFORM E"/>
    <property type="match status" value="1"/>
</dbReference>
<dbReference type="PROSITE" id="PS51450">
    <property type="entry name" value="LRR"/>
    <property type="match status" value="6"/>
</dbReference>
<comment type="subcellular location">
    <subcellularLocation>
        <location evidence="1">Cell membrane</location>
    </subcellularLocation>
</comment>
<dbReference type="InterPro" id="IPR003591">
    <property type="entry name" value="Leu-rich_rpt_typical-subtyp"/>
</dbReference>
<keyword evidence="4" id="KW-0812">Transmembrane</keyword>
<sequence>CLNYHESLRNRSSQLPGDSERMKVWLVICSILVAAVAQEPSLSCVYSSFGDSYRCELTINNPNGLNNFTEIDGIHLTGFTDEDVDTIYRRVGVSTNVPQIICDTFSNIRDFELFSIGITEVDDNAFRGCSRITTLYLSYNSITSISENAFATLRDVTYMNFAQNLLTTLPENVFANQQNLTFLHLSGNRITELPSDVFRPLENLLTLSLGYSNLTAINSEWFSNLHLLDLLDLSGNRIALSPTTFNGLEQLSQLYIGNNAISEIPVGTFAPLSNLRALDFYGNSLSHVREDSFSDLQRLTVLDLAYNQIREIDDNAFRGLEALSTLYLSSCGIQELNPNSFQGLQNLTYINLNFNAIEEILPGTFNSSQNLNYIGLWNNRLKTLRRNAFGSLIELRTLDLDGNIVNALDRAIIDDAVNLNILYFDGNLCANGFFGSFSILRAQHLPRLERCFENMRFIVDTTTENDGIYSMFEAPNTGIVVRVRSDSEVQIALVPFEVLWIPSIEIFLGSSSNTRSVIRINEETDVVTVPTPNIIQQNQWNDFRITWVNQNVLVFSANETYPFMSYTMQTFFPVNFYGLRAVLNSRLTQDPSVSCVYYNFDEVYGCQLTINNPNGFNNFTAVAGIHLEGFTGNDVNVLFLSSGNSPNIPEIICETFPNVIVFDFYNAGVTQIDDDTFRACSSITQLHLYYNRISSISSNAFASLRSLRFLDLGANSLSTIPENVFANQQNLTDLSFYFNAFQDLPSGVFRPLTSLEYLHLGYSNASSISGEWFTENPNLFYLYLAGNGLTLSPNMFAGMSQLGVLSLNDNAISEIPSGTFSGLPNLQALQLYRNNFSVLEADSFPDLQQILILDVGNNPIGEIRDNAFRGLDTLQTLYLSDCRLNVLDPGAFEGLGNVTYLDLNFNELEGILPETFVPILNLNYIGFWNNRLKTLRRNSFGSLEQLRTLDLDGNVINAIDRAIIDDAVNLNTLYFSRNLCASGFFGSFSNLRAQYLPIFERCFENMRYIVDTTTENDGIYSMFEAPNPGIVVRVRSDNEVQIVLAPFRLLWTPLIEIFLGSSNNTRSVIRINEETDVVTVPTRNIIQPNQWNDFRITWVNQNVLVFSGNETYPFMSYTMQTLFPVNFYGLRAVGNLCASGFFGSFSNLRAQYLPIFERCFENMRFIVANKMKWFIVICTFLAVTAAQNTSLSCSYYTYGETYGCEMTINNPNGLNNFTEIGGIHLEGFTANDVNVVYFVRGNTPNIPEIICETFPNVILFDMFGASITQVDDNSFSACSSIEQLYLYYNRISSISSNAFASLRTLRYLHLGENFLSTLPENVFANLQELTDLSLFFNNFQDLPVGVFRPLTNLQYLNIGYANLSSINGDWFTENTNLSYLNLAGSRLTLSPNMFAGMDQLIFLSLNDNGISEIPSGTFSQLTNLQNLQLYFNNFSILEEDSFPDLQQLVVLDIGNNPIGEIRANAFRGLGRLSTLYLSRCGINVLNPDAFEGLGSLTYLDLNFNEVEGILPGTFAPLTNLNYLGLWNNRVKTLRRNIFGSLEQLSTLDLDGNIVNAVDRAVIDDAVNLNTLYFSGNLCANGFFGSFSILRAQYLPIFERCFQNMRYIVDTTTENDGIYSMFEAPNPGIVVSVRSENEVQIVLSPFEVIWTPSIEVFLGSSSNTRSVIRINEETDVVTVPTPNIIQQNRWNDFRITWVNQNVLVFRGNETYPFMSYTMQTFFPVNFYGLRAVETSAIWSVQPVQ</sequence>
<dbReference type="Gene3D" id="3.80.10.10">
    <property type="entry name" value="Ribonuclease Inhibitor"/>
    <property type="match status" value="9"/>
</dbReference>
<evidence type="ECO:0000256" key="1">
    <source>
        <dbReference type="ARBA" id="ARBA00004236"/>
    </source>
</evidence>
<evidence type="ECO:0000256" key="2">
    <source>
        <dbReference type="ARBA" id="ARBA00022475"/>
    </source>
</evidence>
<dbReference type="InterPro" id="IPR001611">
    <property type="entry name" value="Leu-rich_rpt"/>
</dbReference>
<name>A0A9Q0RUN8_9DIPT</name>
<dbReference type="FunFam" id="3.80.10.10:FF:001438">
    <property type="entry name" value="Uncharacterized protein"/>
    <property type="match status" value="1"/>
</dbReference>
<dbReference type="InterPro" id="IPR022041">
    <property type="entry name" value="Methyltransf_FA"/>
</dbReference>
<evidence type="ECO:0000256" key="5">
    <source>
        <dbReference type="ARBA" id="ARBA00022729"/>
    </source>
</evidence>
<accession>A0A9Q0RUN8</accession>
<gene>
    <name evidence="10" type="primary">LRRC15_0</name>
    <name evidence="10" type="ORF">Bhyg_15756</name>
</gene>
<evidence type="ECO:0000256" key="7">
    <source>
        <dbReference type="ARBA" id="ARBA00022989"/>
    </source>
</evidence>
<keyword evidence="5" id="KW-0732">Signal</keyword>
<protein>
    <submittedName>
        <fullName evidence="10">Leucine-rich repeat-containing protein 15</fullName>
    </submittedName>
</protein>
<evidence type="ECO:0000313" key="11">
    <source>
        <dbReference type="Proteomes" id="UP001151699"/>
    </source>
</evidence>
<feature type="domain" description="Farnesoic acid O-methyl transferase" evidence="9">
    <location>
        <begin position="477"/>
        <end position="581"/>
    </location>
</feature>
<dbReference type="GO" id="GO:0005886">
    <property type="term" value="C:plasma membrane"/>
    <property type="evidence" value="ECO:0007669"/>
    <property type="project" value="UniProtKB-SubCell"/>
</dbReference>
<reference evidence="10" key="1">
    <citation type="submission" date="2022-07" db="EMBL/GenBank/DDBJ databases">
        <authorList>
            <person name="Trinca V."/>
            <person name="Uliana J.V.C."/>
            <person name="Torres T.T."/>
            <person name="Ward R.J."/>
            <person name="Monesi N."/>
        </authorList>
    </citation>
    <scope>NUCLEOTIDE SEQUENCE</scope>
    <source>
        <strain evidence="10">HSMRA1968</strain>
        <tissue evidence="10">Whole embryos</tissue>
    </source>
</reference>
<dbReference type="GO" id="GO:0005615">
    <property type="term" value="C:extracellular space"/>
    <property type="evidence" value="ECO:0007669"/>
    <property type="project" value="TreeGrafter"/>
</dbReference>
<feature type="non-terminal residue" evidence="10">
    <location>
        <position position="1743"/>
    </location>
</feature>
<evidence type="ECO:0000259" key="9">
    <source>
        <dbReference type="Pfam" id="PF12248"/>
    </source>
</evidence>
<organism evidence="10 11">
    <name type="scientific">Pseudolycoriella hygida</name>
    <dbReference type="NCBI Taxonomy" id="35572"/>
    <lineage>
        <taxon>Eukaryota</taxon>
        <taxon>Metazoa</taxon>
        <taxon>Ecdysozoa</taxon>
        <taxon>Arthropoda</taxon>
        <taxon>Hexapoda</taxon>
        <taxon>Insecta</taxon>
        <taxon>Pterygota</taxon>
        <taxon>Neoptera</taxon>
        <taxon>Endopterygota</taxon>
        <taxon>Diptera</taxon>
        <taxon>Nematocera</taxon>
        <taxon>Sciaroidea</taxon>
        <taxon>Sciaridae</taxon>
        <taxon>Pseudolycoriella</taxon>
    </lineage>
</organism>
<keyword evidence="2" id="KW-1003">Cell membrane</keyword>
<proteinExistence type="predicted"/>
<dbReference type="Pfam" id="PF13306">
    <property type="entry name" value="LRR_5"/>
    <property type="match status" value="2"/>
</dbReference>
<feature type="domain" description="Farnesoic acid O-methyl transferase" evidence="9">
    <location>
        <begin position="1030"/>
        <end position="1132"/>
    </location>
</feature>
<dbReference type="SMART" id="SM00369">
    <property type="entry name" value="LRR_TYP"/>
    <property type="match status" value="35"/>
</dbReference>
<keyword evidence="11" id="KW-1185">Reference proteome</keyword>
<dbReference type="OrthoDB" id="7787639at2759"/>
<keyword evidence="8" id="KW-0472">Membrane</keyword>
<comment type="caution">
    <text evidence="10">The sequence shown here is derived from an EMBL/GenBank/DDBJ whole genome shotgun (WGS) entry which is preliminary data.</text>
</comment>
<keyword evidence="3" id="KW-0433">Leucine-rich repeat</keyword>
<dbReference type="EMBL" id="WJQU01002763">
    <property type="protein sequence ID" value="KAJ6630884.1"/>
    <property type="molecule type" value="Genomic_DNA"/>
</dbReference>
<evidence type="ECO:0000313" key="10">
    <source>
        <dbReference type="EMBL" id="KAJ6630884.1"/>
    </source>
</evidence>
<evidence type="ECO:0000256" key="6">
    <source>
        <dbReference type="ARBA" id="ARBA00022737"/>
    </source>
</evidence>
<dbReference type="FunFam" id="3.80.10.10:FF:001164">
    <property type="entry name" value="GH01279p"/>
    <property type="match status" value="3"/>
</dbReference>
<evidence type="ECO:0000256" key="8">
    <source>
        <dbReference type="ARBA" id="ARBA00023136"/>
    </source>
</evidence>
<dbReference type="SMART" id="SM00365">
    <property type="entry name" value="LRR_SD22"/>
    <property type="match status" value="13"/>
</dbReference>
<dbReference type="PANTHER" id="PTHR24373">
    <property type="entry name" value="SLIT RELATED LEUCINE-RICH REPEAT NEURONAL PROTEIN"/>
    <property type="match status" value="1"/>
</dbReference>
<dbReference type="InterPro" id="IPR050328">
    <property type="entry name" value="Dev_Immune_Receptor"/>
</dbReference>
<feature type="domain" description="Farnesoic acid O-methyl transferase" evidence="9">
    <location>
        <begin position="1628"/>
        <end position="1739"/>
    </location>
</feature>
<dbReference type="Proteomes" id="UP001151699">
    <property type="component" value="Unassembled WGS sequence"/>
</dbReference>
<dbReference type="InterPro" id="IPR026906">
    <property type="entry name" value="LRR_5"/>
</dbReference>
<keyword evidence="6" id="KW-0677">Repeat</keyword>
<dbReference type="GO" id="GO:0031012">
    <property type="term" value="C:extracellular matrix"/>
    <property type="evidence" value="ECO:0007669"/>
    <property type="project" value="TreeGrafter"/>
</dbReference>
<evidence type="ECO:0000256" key="3">
    <source>
        <dbReference type="ARBA" id="ARBA00022614"/>
    </source>
</evidence>
<dbReference type="Pfam" id="PF13855">
    <property type="entry name" value="LRR_8"/>
    <property type="match status" value="7"/>
</dbReference>
<dbReference type="SUPFAM" id="SSF52058">
    <property type="entry name" value="L domain-like"/>
    <property type="match status" value="3"/>
</dbReference>
<dbReference type="Pfam" id="PF12248">
    <property type="entry name" value="Methyltransf_FA"/>
    <property type="match status" value="3"/>
</dbReference>
<keyword evidence="7" id="KW-1133">Transmembrane helix</keyword>
<evidence type="ECO:0000256" key="4">
    <source>
        <dbReference type="ARBA" id="ARBA00022692"/>
    </source>
</evidence>